<dbReference type="EMBL" id="CP124616">
    <property type="protein sequence ID" value="WGW02411.1"/>
    <property type="molecule type" value="Genomic_DNA"/>
</dbReference>
<protein>
    <submittedName>
        <fullName evidence="1">Uncharacterized protein</fullName>
    </submittedName>
</protein>
<proteinExistence type="predicted"/>
<evidence type="ECO:0000313" key="2">
    <source>
        <dbReference type="Proteomes" id="UP001241605"/>
    </source>
</evidence>
<gene>
    <name evidence="1" type="ORF">QF118_10660</name>
</gene>
<reference evidence="1 2" key="1">
    <citation type="submission" date="2023-05" db="EMBL/GenBank/DDBJ databases">
        <title>YMD87, complete Genome.</title>
        <authorList>
            <person name="Zhang J."/>
            <person name="Xu X."/>
        </authorList>
    </citation>
    <scope>NUCLEOTIDE SEQUENCE [LARGE SCALE GENOMIC DNA]</scope>
    <source>
        <strain evidence="1 2">YMD87</strain>
    </source>
</reference>
<keyword evidence="2" id="KW-1185">Reference proteome</keyword>
<organism evidence="1 2">
    <name type="scientific">Tropicibacter oceani</name>
    <dbReference type="NCBI Taxonomy" id="3058420"/>
    <lineage>
        <taxon>Bacteria</taxon>
        <taxon>Pseudomonadati</taxon>
        <taxon>Pseudomonadota</taxon>
        <taxon>Alphaproteobacteria</taxon>
        <taxon>Rhodobacterales</taxon>
        <taxon>Roseobacteraceae</taxon>
        <taxon>Tropicibacter</taxon>
    </lineage>
</organism>
<dbReference type="RefSeq" id="WP_282299045.1">
    <property type="nucleotide sequence ID" value="NZ_CP124616.1"/>
</dbReference>
<dbReference type="Proteomes" id="UP001241605">
    <property type="component" value="Chromosome"/>
</dbReference>
<accession>A0ABY8QCR1</accession>
<evidence type="ECO:0000313" key="1">
    <source>
        <dbReference type="EMBL" id="WGW02411.1"/>
    </source>
</evidence>
<name>A0ABY8QCR1_9RHOB</name>
<sequence>MTWTFNSPGYVTDFTDPGKWHEEMAQTAGGIVFQLAAEVLGRNPQTQAELEALRPQLGYVDPTEEAVPEGAETVATAQWFGFPQSVERRDWSDITQAQLVDDPQGFYRAVEDLGQEDIGNARIYDRLGHLYELPVRHRQDEYLEWRVSEGQREITFVSEGYDYFSALFDADEDAVVTLYREFLKTDAITADDLRAPQGLFFRSTRGEHTIARPGGFNPRNRFNIFGGICHLSHRANSLGAEVNLAGVSALARVASDGELVAADNAERIICCSSGGDPNRNSDPGIARDAYTQVLDGYRYTLADPVGLYIADVAFTQLRLPDETQPVPRAWWHEERGAGRLNTDDSRILRVTLRIPDGETYQGRPMTLSDLTIGGSPVRFPGQLAELVKVHLYVTRWARDGGGVGPRVRCIGTCCAGQGSAFLLPTSSGCGQGLTDQFPGLIGPAEPGNMMSVAPMGGAPGARDARR</sequence>